<dbReference type="GO" id="GO:0004803">
    <property type="term" value="F:transposase activity"/>
    <property type="evidence" value="ECO:0007669"/>
    <property type="project" value="InterPro"/>
</dbReference>
<accession>M0CHV3</accession>
<dbReference type="InterPro" id="IPR002559">
    <property type="entry name" value="Transposase_11"/>
</dbReference>
<evidence type="ECO:0000259" key="1">
    <source>
        <dbReference type="Pfam" id="PF01609"/>
    </source>
</evidence>
<organism evidence="2 3">
    <name type="scientific">Natrinema limicola JCM 13563</name>
    <dbReference type="NCBI Taxonomy" id="1230457"/>
    <lineage>
        <taxon>Archaea</taxon>
        <taxon>Methanobacteriati</taxon>
        <taxon>Methanobacteriota</taxon>
        <taxon>Stenosarchaea group</taxon>
        <taxon>Halobacteria</taxon>
        <taxon>Halobacteriales</taxon>
        <taxon>Natrialbaceae</taxon>
        <taxon>Natrinema</taxon>
    </lineage>
</organism>
<dbReference type="GO" id="GO:0006313">
    <property type="term" value="P:DNA transposition"/>
    <property type="evidence" value="ECO:0007669"/>
    <property type="project" value="InterPro"/>
</dbReference>
<dbReference type="PATRIC" id="fig|1230457.4.peg.1651"/>
<reference evidence="2 3" key="1">
    <citation type="journal article" date="2014" name="PLoS Genet.">
        <title>Phylogenetically driven sequencing of extremely halophilic archaea reveals strategies for static and dynamic osmo-response.</title>
        <authorList>
            <person name="Becker E.A."/>
            <person name="Seitzer P.M."/>
            <person name="Tritt A."/>
            <person name="Larsen D."/>
            <person name="Krusor M."/>
            <person name="Yao A.I."/>
            <person name="Wu D."/>
            <person name="Madern D."/>
            <person name="Eisen J.A."/>
            <person name="Darling A.E."/>
            <person name="Facciotti M.T."/>
        </authorList>
    </citation>
    <scope>NUCLEOTIDE SEQUENCE [LARGE SCALE GENOMIC DNA]</scope>
    <source>
        <strain evidence="2 3">JCM 13563</strain>
    </source>
</reference>
<dbReference type="AlphaFoldDB" id="M0CHV3"/>
<feature type="domain" description="Transposase IS4-like" evidence="1">
    <location>
        <begin position="15"/>
        <end position="170"/>
    </location>
</feature>
<gene>
    <name evidence="2" type="ORF">C476_08208</name>
</gene>
<proteinExistence type="predicted"/>
<sequence length="177" mass="20711">MYVWRALLRVSAQQLDSTFFERDQASQYYLQRQSRTVTTVKATTLTDTESLAVLDVHCCIEREHNTKAGPRVVRRNADDLRAVVADNGFQDWHTEYELSAYDLDYRVHHRGSKPMAVAHNALNQTNSYTQRWMVATSYSTTKRTQASALRSRFWYRQFREIVLMFALHNIKKTATKL</sequence>
<evidence type="ECO:0000313" key="3">
    <source>
        <dbReference type="Proteomes" id="UP000011615"/>
    </source>
</evidence>
<dbReference type="Pfam" id="PF01609">
    <property type="entry name" value="DDE_Tnp_1"/>
    <property type="match status" value="1"/>
</dbReference>
<keyword evidence="3" id="KW-1185">Reference proteome</keyword>
<dbReference type="GO" id="GO:0003677">
    <property type="term" value="F:DNA binding"/>
    <property type="evidence" value="ECO:0007669"/>
    <property type="project" value="InterPro"/>
</dbReference>
<name>M0CHV3_9EURY</name>
<evidence type="ECO:0000313" key="2">
    <source>
        <dbReference type="EMBL" id="ELZ21454.1"/>
    </source>
</evidence>
<dbReference type="eggNOG" id="arCOG02751">
    <property type="taxonomic scope" value="Archaea"/>
</dbReference>
<dbReference type="EMBL" id="AOIT01000033">
    <property type="protein sequence ID" value="ELZ21454.1"/>
    <property type="molecule type" value="Genomic_DNA"/>
</dbReference>
<dbReference type="Proteomes" id="UP000011615">
    <property type="component" value="Unassembled WGS sequence"/>
</dbReference>
<comment type="caution">
    <text evidence="2">The sequence shown here is derived from an EMBL/GenBank/DDBJ whole genome shotgun (WGS) entry which is preliminary data.</text>
</comment>
<protein>
    <submittedName>
        <fullName evidence="2">Putative transposase</fullName>
    </submittedName>
</protein>